<gene>
    <name evidence="3" type="ORF">CHILSU_LOCUS8463</name>
</gene>
<sequence length="577" mass="63939">MYLDGCRYDTPSSICNAFAKHFSSVYVADADGSQKQDVYSDCSLNNILNNISISEVSIERALKELDPKKGAGPDGIPPTFLRSCASALSYPLYLIFSHSLSSGNFPTRWKEANVLPIPKTGVSNDVRNYRPISLLSGFSKLFEALVCQYFANTFKSVLASQQHGFRQKMSTVTNLSCFITDLSEELDRGRQVDAIYTDISKAFDKVNHIILLKKLHSVGVHGSLLNWCRSYLVRRCQKVVACGYESSPFYVPSGVPQGSHLGPIFFLIFINDLVNVVQHSECLLFADDLKVYKTIENFNESILLQQDLNRIAEWSSINKLPLNPDKCKHIKFTKKRNALNTSYSINSHLLEEVSSIRDLGVVLDHKLSFRHHYDHIIAKSLKLLGFIWRNCKRFKKIDALKDRLDYFKFTSLEDRRWVADQVLLYKIVNSVAECPKLLSNVKFKIPRPNTRMANNLRPGTWYEIRVVARSAAGDTAALYRAATHTANGERLGEPVELPLEARGRAVGAAGVEEGAGAAPWRGGLAPLLLAAGVAALLAAVAGLSDTSVSRDAARGTRSRGVARRAGAAAAGRRGRLL</sequence>
<proteinExistence type="predicted"/>
<evidence type="ECO:0000259" key="2">
    <source>
        <dbReference type="PROSITE" id="PS50878"/>
    </source>
</evidence>
<dbReference type="PROSITE" id="PS50878">
    <property type="entry name" value="RT_POL"/>
    <property type="match status" value="1"/>
</dbReference>
<dbReference type="EMBL" id="OU963897">
    <property type="protein sequence ID" value="CAH0405112.1"/>
    <property type="molecule type" value="Genomic_DNA"/>
</dbReference>
<dbReference type="CDD" id="cd01650">
    <property type="entry name" value="RT_nLTR_like"/>
    <property type="match status" value="1"/>
</dbReference>
<accession>A0ABN8B931</accession>
<evidence type="ECO:0000313" key="3">
    <source>
        <dbReference type="EMBL" id="CAH0405112.1"/>
    </source>
</evidence>
<feature type="transmembrane region" description="Helical" evidence="1">
    <location>
        <begin position="524"/>
        <end position="544"/>
    </location>
</feature>
<protein>
    <recommendedName>
        <fullName evidence="2">Reverse transcriptase domain-containing protein</fullName>
    </recommendedName>
</protein>
<keyword evidence="1" id="KW-0812">Transmembrane</keyword>
<feature type="domain" description="Reverse transcriptase" evidence="2">
    <location>
        <begin position="98"/>
        <end position="363"/>
    </location>
</feature>
<keyword evidence="1" id="KW-0472">Membrane</keyword>
<dbReference type="InterPro" id="IPR043502">
    <property type="entry name" value="DNA/RNA_pol_sf"/>
</dbReference>
<dbReference type="Pfam" id="PF00078">
    <property type="entry name" value="RVT_1"/>
    <property type="match status" value="1"/>
</dbReference>
<evidence type="ECO:0000313" key="4">
    <source>
        <dbReference type="Proteomes" id="UP001153292"/>
    </source>
</evidence>
<organism evidence="3 4">
    <name type="scientific">Chilo suppressalis</name>
    <name type="common">Asiatic rice borer moth</name>
    <dbReference type="NCBI Taxonomy" id="168631"/>
    <lineage>
        <taxon>Eukaryota</taxon>
        <taxon>Metazoa</taxon>
        <taxon>Ecdysozoa</taxon>
        <taxon>Arthropoda</taxon>
        <taxon>Hexapoda</taxon>
        <taxon>Insecta</taxon>
        <taxon>Pterygota</taxon>
        <taxon>Neoptera</taxon>
        <taxon>Endopterygota</taxon>
        <taxon>Lepidoptera</taxon>
        <taxon>Glossata</taxon>
        <taxon>Ditrysia</taxon>
        <taxon>Pyraloidea</taxon>
        <taxon>Crambidae</taxon>
        <taxon>Crambinae</taxon>
        <taxon>Chilo</taxon>
    </lineage>
</organism>
<dbReference type="InterPro" id="IPR000477">
    <property type="entry name" value="RT_dom"/>
</dbReference>
<keyword evidence="1" id="KW-1133">Transmembrane helix</keyword>
<name>A0ABN8B931_CHISP</name>
<keyword evidence="4" id="KW-1185">Reference proteome</keyword>
<dbReference type="PANTHER" id="PTHR33332">
    <property type="entry name" value="REVERSE TRANSCRIPTASE DOMAIN-CONTAINING PROTEIN"/>
    <property type="match status" value="1"/>
</dbReference>
<evidence type="ECO:0000256" key="1">
    <source>
        <dbReference type="SAM" id="Phobius"/>
    </source>
</evidence>
<reference evidence="3" key="1">
    <citation type="submission" date="2021-12" db="EMBL/GenBank/DDBJ databases">
        <authorList>
            <person name="King R."/>
        </authorList>
    </citation>
    <scope>NUCLEOTIDE SEQUENCE</scope>
</reference>
<dbReference type="Proteomes" id="UP001153292">
    <property type="component" value="Chromosome 4"/>
</dbReference>
<dbReference type="SUPFAM" id="SSF56672">
    <property type="entry name" value="DNA/RNA polymerases"/>
    <property type="match status" value="1"/>
</dbReference>